<dbReference type="CDD" id="cd22249">
    <property type="entry name" value="UDM1_RNF168_RNF169-like"/>
    <property type="match status" value="1"/>
</dbReference>
<feature type="region of interest" description="Disordered" evidence="8">
    <location>
        <begin position="245"/>
        <end position="292"/>
    </location>
</feature>
<dbReference type="PANTHER" id="PTHR13142:SF1">
    <property type="entry name" value="INNER CENTROMERE PROTEIN"/>
    <property type="match status" value="1"/>
</dbReference>
<keyword evidence="6" id="KW-0206">Cytoskeleton</keyword>
<dbReference type="GO" id="GO:0005819">
    <property type="term" value="C:spindle"/>
    <property type="evidence" value="ECO:0007669"/>
    <property type="project" value="UniProtKB-SubCell"/>
</dbReference>
<keyword evidence="4" id="KW-0963">Cytoplasm</keyword>
<keyword evidence="5" id="KW-0159">Chromosome partition</keyword>
<gene>
    <name evidence="10" type="ORF">ColLi_01990</name>
</gene>
<dbReference type="GO" id="GO:0005634">
    <property type="term" value="C:nucleus"/>
    <property type="evidence" value="ECO:0007669"/>
    <property type="project" value="UniProtKB-SubCell"/>
</dbReference>
<dbReference type="GO" id="GO:0007059">
    <property type="term" value="P:chromosome segregation"/>
    <property type="evidence" value="ECO:0007669"/>
    <property type="project" value="UniProtKB-KW"/>
</dbReference>
<feature type="compositionally biased region" description="Low complexity" evidence="8">
    <location>
        <begin position="369"/>
        <end position="382"/>
    </location>
</feature>
<feature type="domain" description="Inner centromere protein ARK-binding" evidence="9">
    <location>
        <begin position="395"/>
        <end position="448"/>
    </location>
</feature>
<evidence type="ECO:0000256" key="6">
    <source>
        <dbReference type="ARBA" id="ARBA00023212"/>
    </source>
</evidence>
<keyword evidence="7" id="KW-0539">Nucleus</keyword>
<protein>
    <submittedName>
        <fullName evidence="10">Inner centromere protein-related protein pic1</fullName>
    </submittedName>
</protein>
<evidence type="ECO:0000256" key="1">
    <source>
        <dbReference type="ARBA" id="ARBA00004123"/>
    </source>
</evidence>
<organism evidence="10 11">
    <name type="scientific">Colletotrichum liriopes</name>
    <dbReference type="NCBI Taxonomy" id="708192"/>
    <lineage>
        <taxon>Eukaryota</taxon>
        <taxon>Fungi</taxon>
        <taxon>Dikarya</taxon>
        <taxon>Ascomycota</taxon>
        <taxon>Pezizomycotina</taxon>
        <taxon>Sordariomycetes</taxon>
        <taxon>Hypocreomycetidae</taxon>
        <taxon>Glomerellales</taxon>
        <taxon>Glomerellaceae</taxon>
        <taxon>Colletotrichum</taxon>
        <taxon>Colletotrichum spaethianum species complex</taxon>
    </lineage>
</organism>
<evidence type="ECO:0000313" key="11">
    <source>
        <dbReference type="Proteomes" id="UP001055172"/>
    </source>
</evidence>
<evidence type="ECO:0000256" key="5">
    <source>
        <dbReference type="ARBA" id="ARBA00022829"/>
    </source>
</evidence>
<feature type="compositionally biased region" description="Basic and acidic residues" evidence="8">
    <location>
        <begin position="113"/>
        <end position="171"/>
    </location>
</feature>
<feature type="region of interest" description="Disordered" evidence="8">
    <location>
        <begin position="352"/>
        <end position="418"/>
    </location>
</feature>
<evidence type="ECO:0000256" key="7">
    <source>
        <dbReference type="ARBA" id="ARBA00023242"/>
    </source>
</evidence>
<proteinExistence type="inferred from homology"/>
<evidence type="ECO:0000256" key="3">
    <source>
        <dbReference type="ARBA" id="ARBA00010042"/>
    </source>
</evidence>
<dbReference type="Proteomes" id="UP001055172">
    <property type="component" value="Unassembled WGS sequence"/>
</dbReference>
<comment type="caution">
    <text evidence="10">The sequence shown here is derived from an EMBL/GenBank/DDBJ whole genome shotgun (WGS) entry which is preliminary data.</text>
</comment>
<evidence type="ECO:0000256" key="8">
    <source>
        <dbReference type="SAM" id="MobiDB-lite"/>
    </source>
</evidence>
<feature type="region of interest" description="Disordered" evidence="8">
    <location>
        <begin position="1"/>
        <end position="194"/>
    </location>
</feature>
<feature type="compositionally biased region" description="Acidic residues" evidence="8">
    <location>
        <begin position="394"/>
        <end position="406"/>
    </location>
</feature>
<feature type="compositionally biased region" description="Polar residues" evidence="8">
    <location>
        <begin position="50"/>
        <end position="87"/>
    </location>
</feature>
<feature type="compositionally biased region" description="Pro residues" evidence="8">
    <location>
        <begin position="1"/>
        <end position="13"/>
    </location>
</feature>
<dbReference type="Pfam" id="PF03941">
    <property type="entry name" value="INCENP_ARK-bind"/>
    <property type="match status" value="1"/>
</dbReference>
<reference evidence="10 11" key="1">
    <citation type="submission" date="2021-07" db="EMBL/GenBank/DDBJ databases">
        <title>Genome data of Colletotrichum spaethianum.</title>
        <authorList>
            <person name="Utami Y.D."/>
            <person name="Hiruma K."/>
        </authorList>
    </citation>
    <scope>NUCLEOTIDE SEQUENCE [LARGE SCALE GENOMIC DNA]</scope>
    <source>
        <strain evidence="10 11">MAFF 242679</strain>
    </source>
</reference>
<evidence type="ECO:0000259" key="9">
    <source>
        <dbReference type="Pfam" id="PF03941"/>
    </source>
</evidence>
<keyword evidence="11" id="KW-1185">Reference proteome</keyword>
<comment type="subcellular location">
    <subcellularLocation>
        <location evidence="2">Cytoplasm</location>
        <location evidence="2">Cytoskeleton</location>
        <location evidence="2">Spindle</location>
    </subcellularLocation>
    <subcellularLocation>
        <location evidence="1">Nucleus</location>
    </subcellularLocation>
</comment>
<sequence>MTEAPTPMPPPSAPRSVGPSQTARPRELRRPMKPTKEAPSKVKQAPTVIRVNTGSQHSQYHPSTSTLSSGLQDTLGSSVKSKTSQPGSHSKQSLASLKSSVSSNGRPKALELAAKRKEQEEREAQRKRDAKLELERKRAAIQEEERKQELQRRQDAERQREREREQAEAKKSAQRQAAIERAKQTRAPPPLCDPSQMALPTTPQANAAMASPLDHPLVCTLLPIDLKRIGRSTLCFRMPPSLAPRGLSCKTAERRQSKEAKRRRTSDDFADELDMDIQPPNIKGPPVRPPSVGFKKQEMPTKSMYGYTNAPPSASRDLFKSTVTAQHHSTIKSAKQVDMNQFAQGHIPFAPNANPAGPAHKTPARPMGTASTKSTAKATRSSPRFQDGEKIELPEIDTDEDEDEEDSHFGVAPWADSPDLRRALMQQETMNPEGIFGPPRALNMEEVFSNKERWHKFRARTSSANWSGSDRLTEDEIRKDLAARDKLRREGGWSYEMSKDLI</sequence>
<dbReference type="PANTHER" id="PTHR13142">
    <property type="entry name" value="INNER CENTROMERE PROTEIN"/>
    <property type="match status" value="1"/>
</dbReference>
<evidence type="ECO:0000256" key="2">
    <source>
        <dbReference type="ARBA" id="ARBA00004186"/>
    </source>
</evidence>
<feature type="compositionally biased region" description="Basic and acidic residues" evidence="8">
    <location>
        <begin position="24"/>
        <end position="40"/>
    </location>
</feature>
<dbReference type="AlphaFoldDB" id="A0AA37LPE7"/>
<accession>A0AA37LPE7</accession>
<evidence type="ECO:0000256" key="4">
    <source>
        <dbReference type="ARBA" id="ARBA00022490"/>
    </source>
</evidence>
<feature type="compositionally biased region" description="Low complexity" evidence="8">
    <location>
        <begin position="88"/>
        <end position="112"/>
    </location>
</feature>
<dbReference type="InterPro" id="IPR005635">
    <property type="entry name" value="Inner_centromere_prot_ARK-bd"/>
</dbReference>
<comment type="similarity">
    <text evidence="3">Belongs to the INCENP family.</text>
</comment>
<evidence type="ECO:0000313" key="10">
    <source>
        <dbReference type="EMBL" id="GJC79152.1"/>
    </source>
</evidence>
<dbReference type="EMBL" id="BPPX01000003">
    <property type="protein sequence ID" value="GJC79152.1"/>
    <property type="molecule type" value="Genomic_DNA"/>
</dbReference>
<name>A0AA37LPE7_9PEZI</name>